<evidence type="ECO:0000259" key="1">
    <source>
        <dbReference type="Pfam" id="PF00905"/>
    </source>
</evidence>
<dbReference type="InterPro" id="IPR050515">
    <property type="entry name" value="Beta-lactam/transpept"/>
</dbReference>
<name>A0A3G8ZWS6_9ACTN</name>
<dbReference type="OrthoDB" id="5241017at2"/>
<protein>
    <recommendedName>
        <fullName evidence="1">Penicillin-binding protein transpeptidase domain-containing protein</fullName>
    </recommendedName>
</protein>
<feature type="domain" description="Penicillin-binding protein transpeptidase" evidence="1">
    <location>
        <begin position="1"/>
        <end position="111"/>
    </location>
</feature>
<proteinExistence type="predicted"/>
<dbReference type="PANTHER" id="PTHR30627:SF24">
    <property type="entry name" value="PENICILLIN-BINDING PROTEIN 4B"/>
    <property type="match status" value="1"/>
</dbReference>
<dbReference type="InterPro" id="IPR012338">
    <property type="entry name" value="Beta-lactam/transpept-like"/>
</dbReference>
<dbReference type="RefSeq" id="WP_124799021.1">
    <property type="nucleotide sequence ID" value="NZ_CP034170.1"/>
</dbReference>
<sequence>MTPFSAALMAATVAHGSMPTPTLIRDSVTTIDQPPAALTANAAQDLPVLMRAVTSEGTGKSLQSFGEIYLKTGTAEFSDETGAIHAHAWTVGYQGDMAFAALIVAGDDSSRTNALLADFLTANQ</sequence>
<dbReference type="GO" id="GO:0008658">
    <property type="term" value="F:penicillin binding"/>
    <property type="evidence" value="ECO:0007669"/>
    <property type="project" value="InterPro"/>
</dbReference>
<reference evidence="2 3" key="2">
    <citation type="submission" date="2018-12" db="EMBL/GenBank/DDBJ databases">
        <title>Nakamurella antarcticus sp. nov., isolated from Antarctica South Shetland Islands soil.</title>
        <authorList>
            <person name="Peng F."/>
        </authorList>
    </citation>
    <scope>NUCLEOTIDE SEQUENCE [LARGE SCALE GENOMIC DNA]</scope>
    <source>
        <strain evidence="2 3">S14-144</strain>
    </source>
</reference>
<dbReference type="PANTHER" id="PTHR30627">
    <property type="entry name" value="PEPTIDOGLYCAN D,D-TRANSPEPTIDASE"/>
    <property type="match status" value="1"/>
</dbReference>
<dbReference type="InterPro" id="IPR001460">
    <property type="entry name" value="PCN-bd_Tpept"/>
</dbReference>
<reference evidence="2 3" key="1">
    <citation type="submission" date="2018-11" db="EMBL/GenBank/DDBJ databases">
        <authorList>
            <person name="Da X."/>
        </authorList>
    </citation>
    <scope>NUCLEOTIDE SEQUENCE [LARGE SCALE GENOMIC DNA]</scope>
    <source>
        <strain evidence="2 3">S14-144</strain>
    </source>
</reference>
<dbReference type="AlphaFoldDB" id="A0A3G8ZWS6"/>
<dbReference type="KEGG" id="nak:EH165_08125"/>
<evidence type="ECO:0000313" key="3">
    <source>
        <dbReference type="Proteomes" id="UP000268084"/>
    </source>
</evidence>
<dbReference type="Gene3D" id="3.40.710.10">
    <property type="entry name" value="DD-peptidase/beta-lactamase superfamily"/>
    <property type="match status" value="1"/>
</dbReference>
<dbReference type="GO" id="GO:0005886">
    <property type="term" value="C:plasma membrane"/>
    <property type="evidence" value="ECO:0007669"/>
    <property type="project" value="TreeGrafter"/>
</dbReference>
<evidence type="ECO:0000313" key="2">
    <source>
        <dbReference type="EMBL" id="AZI58111.1"/>
    </source>
</evidence>
<organism evidence="2 3">
    <name type="scientific">Nakamurella antarctica</name>
    <dbReference type="NCBI Taxonomy" id="1902245"/>
    <lineage>
        <taxon>Bacteria</taxon>
        <taxon>Bacillati</taxon>
        <taxon>Actinomycetota</taxon>
        <taxon>Actinomycetes</taxon>
        <taxon>Nakamurellales</taxon>
        <taxon>Nakamurellaceae</taxon>
        <taxon>Nakamurella</taxon>
    </lineage>
</organism>
<keyword evidence="3" id="KW-1185">Reference proteome</keyword>
<dbReference type="SUPFAM" id="SSF56601">
    <property type="entry name" value="beta-lactamase/transpeptidase-like"/>
    <property type="match status" value="1"/>
</dbReference>
<dbReference type="Proteomes" id="UP000268084">
    <property type="component" value="Chromosome"/>
</dbReference>
<dbReference type="Pfam" id="PF00905">
    <property type="entry name" value="Transpeptidase"/>
    <property type="match status" value="1"/>
</dbReference>
<dbReference type="GO" id="GO:0071555">
    <property type="term" value="P:cell wall organization"/>
    <property type="evidence" value="ECO:0007669"/>
    <property type="project" value="TreeGrafter"/>
</dbReference>
<accession>A0A3G8ZWS6</accession>
<dbReference type="EMBL" id="CP034170">
    <property type="protein sequence ID" value="AZI58111.1"/>
    <property type="molecule type" value="Genomic_DNA"/>
</dbReference>
<gene>
    <name evidence="2" type="ORF">EH165_08125</name>
</gene>
<dbReference type="GO" id="GO:0071972">
    <property type="term" value="F:peptidoglycan L,D-transpeptidase activity"/>
    <property type="evidence" value="ECO:0007669"/>
    <property type="project" value="TreeGrafter"/>
</dbReference>